<dbReference type="Gene3D" id="3.40.1190.10">
    <property type="entry name" value="Mur-like, catalytic domain"/>
    <property type="match status" value="1"/>
</dbReference>
<protein>
    <recommendedName>
        <fullName evidence="3">Mur ligase central domain-containing protein</fullName>
    </recommendedName>
</protein>
<dbReference type="SUPFAM" id="SSF53623">
    <property type="entry name" value="MurD-like peptide ligases, catalytic domain"/>
    <property type="match status" value="1"/>
</dbReference>
<gene>
    <name evidence="1" type="ORF">GCM10010992_18950</name>
</gene>
<accession>A0ABQ2NKU4</accession>
<reference evidence="2" key="1">
    <citation type="journal article" date="2019" name="Int. J. Syst. Evol. Microbiol.">
        <title>The Global Catalogue of Microorganisms (GCM) 10K type strain sequencing project: providing services to taxonomists for standard genome sequencing and annotation.</title>
        <authorList>
            <consortium name="The Broad Institute Genomics Platform"/>
            <consortium name="The Broad Institute Genome Sequencing Center for Infectious Disease"/>
            <person name="Wu L."/>
            <person name="Ma J."/>
        </authorList>
    </citation>
    <scope>NUCLEOTIDE SEQUENCE [LARGE SCALE GENOMIC DNA]</scope>
    <source>
        <strain evidence="2">CGMCC 1.7656</strain>
    </source>
</reference>
<proteinExistence type="predicted"/>
<dbReference type="Proteomes" id="UP000620064">
    <property type="component" value="Unassembled WGS sequence"/>
</dbReference>
<sequence length="212" mass="24262">MAFKNLADALLELGIQYSKDSENTEKTISDATKNKTRVVISGDQKRSEITSLILHVLNFHDIQTDIIFGENFENASLSTENDFVIIEANPNENLQYLHANIALITDITNDENEENYRNFIRKITAGGVLVFNEENSTLKNLADNSENYFRKFPYQRPSTTIKNEKIYLDTELGEIPLKHTDLELVNHLEGARYICQQLGILEENFFEALLTL</sequence>
<evidence type="ECO:0008006" key="3">
    <source>
        <dbReference type="Google" id="ProtNLM"/>
    </source>
</evidence>
<organism evidence="1 2">
    <name type="scientific">Cloacibacterium rupense</name>
    <dbReference type="NCBI Taxonomy" id="517423"/>
    <lineage>
        <taxon>Bacteria</taxon>
        <taxon>Pseudomonadati</taxon>
        <taxon>Bacteroidota</taxon>
        <taxon>Flavobacteriia</taxon>
        <taxon>Flavobacteriales</taxon>
        <taxon>Weeksellaceae</taxon>
    </lineage>
</organism>
<dbReference type="InterPro" id="IPR036565">
    <property type="entry name" value="Mur-like_cat_sf"/>
</dbReference>
<dbReference type="EMBL" id="BMLV01000004">
    <property type="protein sequence ID" value="GGP04899.1"/>
    <property type="molecule type" value="Genomic_DNA"/>
</dbReference>
<dbReference type="RefSeq" id="WP_188617877.1">
    <property type="nucleotide sequence ID" value="NZ_BMLV01000004.1"/>
</dbReference>
<name>A0ABQ2NKU4_9FLAO</name>
<evidence type="ECO:0000313" key="1">
    <source>
        <dbReference type="EMBL" id="GGP04899.1"/>
    </source>
</evidence>
<comment type="caution">
    <text evidence="1">The sequence shown here is derived from an EMBL/GenBank/DDBJ whole genome shotgun (WGS) entry which is preliminary data.</text>
</comment>
<keyword evidence="2" id="KW-1185">Reference proteome</keyword>
<evidence type="ECO:0000313" key="2">
    <source>
        <dbReference type="Proteomes" id="UP000620064"/>
    </source>
</evidence>